<evidence type="ECO:0000256" key="2">
    <source>
        <dbReference type="SAM" id="MobiDB-lite"/>
    </source>
</evidence>
<dbReference type="EMBL" id="MU005768">
    <property type="protein sequence ID" value="KAF2710927.1"/>
    <property type="molecule type" value="Genomic_DNA"/>
</dbReference>
<evidence type="ECO:0000256" key="1">
    <source>
        <dbReference type="SAM" id="Coils"/>
    </source>
</evidence>
<dbReference type="OrthoDB" id="5424692at2759"/>
<dbReference type="Proteomes" id="UP000799428">
    <property type="component" value="Unassembled WGS sequence"/>
</dbReference>
<sequence>QRFRDHLSDLPKEIPGGQKAPELYDKSKILKLEEEARRLREMIDTKEAAKRQRLREWEGLEKDASNAALRADLAEQQLRSLNGEGEVSGAAF</sequence>
<name>A0A6G1KEZ4_9PLEO</name>
<feature type="non-terminal residue" evidence="3">
    <location>
        <position position="1"/>
    </location>
</feature>
<evidence type="ECO:0000313" key="3">
    <source>
        <dbReference type="EMBL" id="KAF2710927.1"/>
    </source>
</evidence>
<accession>A0A6G1KEZ4</accession>
<feature type="coiled-coil region" evidence="1">
    <location>
        <begin position="29"/>
        <end position="84"/>
    </location>
</feature>
<gene>
    <name evidence="3" type="ORF">K504DRAFT_375533</name>
</gene>
<organism evidence="3 4">
    <name type="scientific">Pleomassaria siparia CBS 279.74</name>
    <dbReference type="NCBI Taxonomy" id="1314801"/>
    <lineage>
        <taxon>Eukaryota</taxon>
        <taxon>Fungi</taxon>
        <taxon>Dikarya</taxon>
        <taxon>Ascomycota</taxon>
        <taxon>Pezizomycotina</taxon>
        <taxon>Dothideomycetes</taxon>
        <taxon>Pleosporomycetidae</taxon>
        <taxon>Pleosporales</taxon>
        <taxon>Pleomassariaceae</taxon>
        <taxon>Pleomassaria</taxon>
    </lineage>
</organism>
<evidence type="ECO:0000313" key="4">
    <source>
        <dbReference type="Proteomes" id="UP000799428"/>
    </source>
</evidence>
<keyword evidence="1" id="KW-0175">Coiled coil</keyword>
<reference evidence="3" key="1">
    <citation type="journal article" date="2020" name="Stud. Mycol.">
        <title>101 Dothideomycetes genomes: a test case for predicting lifestyles and emergence of pathogens.</title>
        <authorList>
            <person name="Haridas S."/>
            <person name="Albert R."/>
            <person name="Binder M."/>
            <person name="Bloem J."/>
            <person name="Labutti K."/>
            <person name="Salamov A."/>
            <person name="Andreopoulos B."/>
            <person name="Baker S."/>
            <person name="Barry K."/>
            <person name="Bills G."/>
            <person name="Bluhm B."/>
            <person name="Cannon C."/>
            <person name="Castanera R."/>
            <person name="Culley D."/>
            <person name="Daum C."/>
            <person name="Ezra D."/>
            <person name="Gonzalez J."/>
            <person name="Henrissat B."/>
            <person name="Kuo A."/>
            <person name="Liang C."/>
            <person name="Lipzen A."/>
            <person name="Lutzoni F."/>
            <person name="Magnuson J."/>
            <person name="Mondo S."/>
            <person name="Nolan M."/>
            <person name="Ohm R."/>
            <person name="Pangilinan J."/>
            <person name="Park H.-J."/>
            <person name="Ramirez L."/>
            <person name="Alfaro M."/>
            <person name="Sun H."/>
            <person name="Tritt A."/>
            <person name="Yoshinaga Y."/>
            <person name="Zwiers L.-H."/>
            <person name="Turgeon B."/>
            <person name="Goodwin S."/>
            <person name="Spatafora J."/>
            <person name="Crous P."/>
            <person name="Grigoriev I."/>
        </authorList>
    </citation>
    <scope>NUCLEOTIDE SEQUENCE</scope>
    <source>
        <strain evidence="3">CBS 279.74</strain>
    </source>
</reference>
<proteinExistence type="predicted"/>
<feature type="region of interest" description="Disordered" evidence="2">
    <location>
        <begin position="1"/>
        <end position="21"/>
    </location>
</feature>
<protein>
    <submittedName>
        <fullName evidence="3">Uncharacterized protein</fullName>
    </submittedName>
</protein>
<keyword evidence="4" id="KW-1185">Reference proteome</keyword>
<dbReference type="AlphaFoldDB" id="A0A6G1KEZ4"/>
<feature type="compositionally biased region" description="Basic and acidic residues" evidence="2">
    <location>
        <begin position="1"/>
        <end position="12"/>
    </location>
</feature>